<dbReference type="VEuPathDB" id="VectorBase:GBRI023003"/>
<feature type="region of interest" description="Disordered" evidence="1">
    <location>
        <begin position="301"/>
        <end position="324"/>
    </location>
</feature>
<organism evidence="3 4">
    <name type="scientific">Glossina brevipalpis</name>
    <dbReference type="NCBI Taxonomy" id="37001"/>
    <lineage>
        <taxon>Eukaryota</taxon>
        <taxon>Metazoa</taxon>
        <taxon>Ecdysozoa</taxon>
        <taxon>Arthropoda</taxon>
        <taxon>Hexapoda</taxon>
        <taxon>Insecta</taxon>
        <taxon>Pterygota</taxon>
        <taxon>Neoptera</taxon>
        <taxon>Endopterygota</taxon>
        <taxon>Diptera</taxon>
        <taxon>Brachycera</taxon>
        <taxon>Muscomorpha</taxon>
        <taxon>Hippoboscoidea</taxon>
        <taxon>Glossinidae</taxon>
        <taxon>Glossina</taxon>
    </lineage>
</organism>
<feature type="compositionally biased region" description="Low complexity" evidence="1">
    <location>
        <begin position="594"/>
        <end position="612"/>
    </location>
</feature>
<feature type="region of interest" description="Disordered" evidence="1">
    <location>
        <begin position="588"/>
        <end position="676"/>
    </location>
</feature>
<feature type="compositionally biased region" description="Low complexity" evidence="1">
    <location>
        <begin position="643"/>
        <end position="671"/>
    </location>
</feature>
<feature type="domain" description="Centriolar and ciliogenesis-associated protein HYLS1 C-terminal" evidence="2">
    <location>
        <begin position="673"/>
        <end position="719"/>
    </location>
</feature>
<feature type="region of interest" description="Disordered" evidence="1">
    <location>
        <begin position="369"/>
        <end position="388"/>
    </location>
</feature>
<evidence type="ECO:0000256" key="1">
    <source>
        <dbReference type="SAM" id="MobiDB-lite"/>
    </source>
</evidence>
<name>A0A1A9WKI4_9MUSC</name>
<feature type="compositionally biased region" description="Polar residues" evidence="1">
    <location>
        <begin position="432"/>
        <end position="451"/>
    </location>
</feature>
<feature type="compositionally biased region" description="Basic and acidic residues" evidence="1">
    <location>
        <begin position="455"/>
        <end position="468"/>
    </location>
</feature>
<evidence type="ECO:0000259" key="2">
    <source>
        <dbReference type="Pfam" id="PF15311"/>
    </source>
</evidence>
<reference evidence="4" key="1">
    <citation type="submission" date="2014-03" db="EMBL/GenBank/DDBJ databases">
        <authorList>
            <person name="Aksoy S."/>
            <person name="Warren W."/>
            <person name="Wilson R.K."/>
        </authorList>
    </citation>
    <scope>NUCLEOTIDE SEQUENCE [LARGE SCALE GENOMIC DNA]</scope>
    <source>
        <strain evidence="4">IAEA</strain>
    </source>
</reference>
<dbReference type="Proteomes" id="UP000091820">
    <property type="component" value="Unassembled WGS sequence"/>
</dbReference>
<feature type="region of interest" description="Disordered" evidence="1">
    <location>
        <begin position="526"/>
        <end position="548"/>
    </location>
</feature>
<feature type="compositionally biased region" description="Polar residues" evidence="1">
    <location>
        <begin position="470"/>
        <end position="495"/>
    </location>
</feature>
<feature type="region of interest" description="Disordered" evidence="1">
    <location>
        <begin position="432"/>
        <end position="508"/>
    </location>
</feature>
<feature type="compositionally biased region" description="Basic and acidic residues" evidence="1">
    <location>
        <begin position="62"/>
        <end position="79"/>
    </location>
</feature>
<evidence type="ECO:0000313" key="4">
    <source>
        <dbReference type="Proteomes" id="UP000091820"/>
    </source>
</evidence>
<reference evidence="3" key="2">
    <citation type="submission" date="2020-05" db="UniProtKB">
        <authorList>
            <consortium name="EnsemblMetazoa"/>
        </authorList>
    </citation>
    <scope>IDENTIFICATION</scope>
    <source>
        <strain evidence="3">IAEA</strain>
    </source>
</reference>
<feature type="compositionally biased region" description="Basic and acidic residues" evidence="1">
    <location>
        <begin position="301"/>
        <end position="311"/>
    </location>
</feature>
<dbReference type="InterPro" id="IPR027918">
    <property type="entry name" value="HYLS1_C_dom"/>
</dbReference>
<feature type="region of interest" description="Disordered" evidence="1">
    <location>
        <begin position="33"/>
        <end position="98"/>
    </location>
</feature>
<sequence length="723" mass="82440">MRKLIKYEEYININALQDDYFENLHRQTTASYRAKIQKEKPKRSPSSSNGKKAFSQGVRYRRSTEIMNRRHESANKENRSQQQHLYQEKPTTSKDAEKSNINFGAAKLSGIDDELNESDLRILMLMRQYSREGLNTRILKDKNTQTSQEQSLFRDQFRIENGQRSNQVLPRQGNKLVASYMDFEEALSAHSSPSKVTSNEGNVDIRGSLQRQLNSRAANELKNSFIQDSKISSTHAGFDGDIIDRRQREDLPRNGKINGDHQQHEEARFSQQQILSNQGSVNVRVPLEKHTSKVGSKIFTTDRKHQEKHLSSQELISNSGNIDNRDSLEKRLSKIASELQTVSIQGNQIASAGSGFDKDIIPRRQQGLSKQNSKINGNNQQRQESQQQILSNEDIINVRDSYEKYILKDSNHLQTAPNQNREQDIFNRKQSSRISGNGENSQKKSLSSQPILFNRDSEDKQASWDKRLSKNASKLESNSGFSKQASKSFDVNSGSQEKRASLQPLLPKQTSKLADSVLRLEENEALHKHSNSQKSGINPRTQPPRHVSINTDENIKTLNAKPNAKPNSDQTSSLLTENLRRRLNNAKLSSQAVIRHSYSPSSPSSGTSTGIRRSLRSPDQLPKWELANRKEGGQEQNKKQFRSRSPSYSSSGVSLRSRSRSRSVIGSRSSSTTRLRKMANADPVALYQYYKNEWNYFRQQIPGESKHGQLRWHIRQRLNPLDE</sequence>
<dbReference type="AlphaFoldDB" id="A0A1A9WKI4"/>
<evidence type="ECO:0000313" key="3">
    <source>
        <dbReference type="EnsemblMetazoa" id="GBRI023003-PA"/>
    </source>
</evidence>
<proteinExistence type="predicted"/>
<feature type="compositionally biased region" description="Polar residues" evidence="1">
    <location>
        <begin position="312"/>
        <end position="322"/>
    </location>
</feature>
<keyword evidence="4" id="KW-1185">Reference proteome</keyword>
<dbReference type="Pfam" id="PF15311">
    <property type="entry name" value="HYLS1_C"/>
    <property type="match status" value="1"/>
</dbReference>
<protein>
    <submittedName>
        <fullName evidence="3">HYLS1_C domain-containing protein</fullName>
    </submittedName>
</protein>
<feature type="compositionally biased region" description="Polar residues" evidence="1">
    <location>
        <begin position="369"/>
        <end position="379"/>
    </location>
</feature>
<dbReference type="EnsemblMetazoa" id="GBRI023003-RA">
    <property type="protein sequence ID" value="GBRI023003-PA"/>
    <property type="gene ID" value="GBRI023003"/>
</dbReference>
<feature type="compositionally biased region" description="Basic and acidic residues" evidence="1">
    <location>
        <begin position="626"/>
        <end position="638"/>
    </location>
</feature>
<accession>A0A1A9WKI4</accession>